<evidence type="ECO:0000256" key="3">
    <source>
        <dbReference type="ARBA" id="ARBA00022835"/>
    </source>
</evidence>
<dbReference type="SUPFAM" id="SSF50249">
    <property type="entry name" value="Nucleic acid-binding proteins"/>
    <property type="match status" value="1"/>
</dbReference>
<dbReference type="GO" id="GO:0071051">
    <property type="term" value="P:poly(A)-dependent snoRNA 3'-end processing"/>
    <property type="evidence" value="ECO:0007669"/>
    <property type="project" value="TreeGrafter"/>
</dbReference>
<dbReference type="SUPFAM" id="SSF54791">
    <property type="entry name" value="Eukaryotic type KH-domain (KH-domain type I)"/>
    <property type="match status" value="1"/>
</dbReference>
<evidence type="ECO:0000259" key="6">
    <source>
        <dbReference type="Pfam" id="PF21266"/>
    </source>
</evidence>
<dbReference type="GO" id="GO:0034475">
    <property type="term" value="P:U4 snRNA 3'-end processing"/>
    <property type="evidence" value="ECO:0007669"/>
    <property type="project" value="TreeGrafter"/>
</dbReference>
<organism evidence="7">
    <name type="scientific">Chromera velia CCMP2878</name>
    <dbReference type="NCBI Taxonomy" id="1169474"/>
    <lineage>
        <taxon>Eukaryota</taxon>
        <taxon>Sar</taxon>
        <taxon>Alveolata</taxon>
        <taxon>Colpodellida</taxon>
        <taxon>Chromeraceae</taxon>
        <taxon>Chromera</taxon>
    </lineage>
</organism>
<protein>
    <submittedName>
        <fullName evidence="7">Uncharacterized protein</fullName>
    </submittedName>
</protein>
<gene>
    <name evidence="7" type="ORF">Cvel_27860</name>
</gene>
<dbReference type="GO" id="GO:0000177">
    <property type="term" value="C:cytoplasmic exosome (RNase complex)"/>
    <property type="evidence" value="ECO:0007669"/>
    <property type="project" value="TreeGrafter"/>
</dbReference>
<dbReference type="CDD" id="cd22525">
    <property type="entry name" value="KH-I_Rrp4_eukar"/>
    <property type="match status" value="1"/>
</dbReference>
<feature type="domain" description="RRP4 S1" evidence="6">
    <location>
        <begin position="2"/>
        <end position="59"/>
    </location>
</feature>
<dbReference type="GO" id="GO:0000467">
    <property type="term" value="P:exonucleolytic trimming to generate mature 3'-end of 5.8S rRNA from tricistronic rRNA transcript (SSU-rRNA, 5.8S rRNA, LSU-rRNA)"/>
    <property type="evidence" value="ECO:0007669"/>
    <property type="project" value="TreeGrafter"/>
</dbReference>
<dbReference type="PANTHER" id="PTHR21321">
    <property type="entry name" value="PNAS-3 RELATED"/>
    <property type="match status" value="1"/>
</dbReference>
<dbReference type="GO" id="GO:0071038">
    <property type="term" value="P:TRAMP-dependent tRNA surveillance pathway"/>
    <property type="evidence" value="ECO:0007669"/>
    <property type="project" value="TreeGrafter"/>
</dbReference>
<dbReference type="VEuPathDB" id="CryptoDB:Cvel_27860"/>
<comment type="similarity">
    <text evidence="2">Belongs to the RRP4 family.</text>
</comment>
<evidence type="ECO:0000256" key="2">
    <source>
        <dbReference type="ARBA" id="ARBA00009155"/>
    </source>
</evidence>
<name>A0A0G4HII5_9ALVE</name>
<dbReference type="Pfam" id="PF21266">
    <property type="entry name" value="S1_RRP4"/>
    <property type="match status" value="1"/>
</dbReference>
<reference evidence="7" key="1">
    <citation type="submission" date="2014-11" db="EMBL/GenBank/DDBJ databases">
        <authorList>
            <person name="Otto D Thomas"/>
            <person name="Naeem Raeece"/>
        </authorList>
    </citation>
    <scope>NUCLEOTIDE SEQUENCE</scope>
</reference>
<proteinExistence type="inferred from homology"/>
<dbReference type="InterPro" id="IPR048565">
    <property type="entry name" value="S1_RRP4"/>
</dbReference>
<evidence type="ECO:0000313" key="7">
    <source>
        <dbReference type="EMBL" id="CEM43871.1"/>
    </source>
</evidence>
<evidence type="ECO:0000256" key="1">
    <source>
        <dbReference type="ARBA" id="ARBA00004123"/>
    </source>
</evidence>
<dbReference type="PhylomeDB" id="A0A0G4HII5"/>
<dbReference type="GO" id="GO:0071034">
    <property type="term" value="P:CUT catabolic process"/>
    <property type="evidence" value="ECO:0007669"/>
    <property type="project" value="TreeGrafter"/>
</dbReference>
<dbReference type="InterPro" id="IPR036612">
    <property type="entry name" value="KH_dom_type_1_sf"/>
</dbReference>
<dbReference type="InterPro" id="IPR004088">
    <property type="entry name" value="KH_dom_type_1"/>
</dbReference>
<accession>A0A0G4HII5</accession>
<dbReference type="CDD" id="cd05789">
    <property type="entry name" value="S1_Rrp4"/>
    <property type="match status" value="1"/>
</dbReference>
<comment type="subcellular location">
    <subcellularLocation>
        <location evidence="1">Nucleus</location>
    </subcellularLocation>
</comment>
<dbReference type="PANTHER" id="PTHR21321:SF4">
    <property type="entry name" value="EXOSOME COMPLEX COMPONENT RRP4"/>
    <property type="match status" value="1"/>
</dbReference>
<dbReference type="InterPro" id="IPR026699">
    <property type="entry name" value="Exosome_RNA_bind1/RRP40/RRP4"/>
</dbReference>
<evidence type="ECO:0000259" key="5">
    <source>
        <dbReference type="Pfam" id="PF15985"/>
    </source>
</evidence>
<dbReference type="GO" id="GO:0003723">
    <property type="term" value="F:RNA binding"/>
    <property type="evidence" value="ECO:0007669"/>
    <property type="project" value="UniProtKB-KW"/>
</dbReference>
<dbReference type="EMBL" id="CDMZ01002781">
    <property type="protein sequence ID" value="CEM43871.1"/>
    <property type="molecule type" value="Genomic_DNA"/>
</dbReference>
<dbReference type="GO" id="GO:0071035">
    <property type="term" value="P:nuclear polyadenylation-dependent rRNA catabolic process"/>
    <property type="evidence" value="ECO:0007669"/>
    <property type="project" value="TreeGrafter"/>
</dbReference>
<sequence length="218" mass="24708">MQIGNQRWFVDIGAGLRGQLSLNAINLPDSVQRRRTDEDMMEMRKYFVEGDVVSTEIQKWSSDTVQLHTRSAKYGKLQNGCLVKVTPQLVRRQQLHFIKLACGVSIVLGCNGQIWVGLPNRDSHLDTLNYAMSSAEYENVPIEKRKEIARVRNCIAALGKLYMDVTPASIEQMYEASVSLELDPKDLLSASQVVAVARKARLLEREEETSSKRRQQRA</sequence>
<dbReference type="Pfam" id="PF15985">
    <property type="entry name" value="KH_6"/>
    <property type="match status" value="1"/>
</dbReference>
<feature type="domain" description="K Homology" evidence="5">
    <location>
        <begin position="80"/>
        <end position="119"/>
    </location>
</feature>
<keyword evidence="4" id="KW-0694">RNA-binding</keyword>
<dbReference type="GO" id="GO:0000176">
    <property type="term" value="C:nuclear exosome (RNase complex)"/>
    <property type="evidence" value="ECO:0007669"/>
    <property type="project" value="TreeGrafter"/>
</dbReference>
<dbReference type="Gene3D" id="2.40.50.140">
    <property type="entry name" value="Nucleic acid-binding proteins"/>
    <property type="match status" value="1"/>
</dbReference>
<dbReference type="InterPro" id="IPR012340">
    <property type="entry name" value="NA-bd_OB-fold"/>
</dbReference>
<dbReference type="AlphaFoldDB" id="A0A0G4HII5"/>
<keyword evidence="3" id="KW-0271">Exosome</keyword>
<evidence type="ECO:0000256" key="4">
    <source>
        <dbReference type="ARBA" id="ARBA00022884"/>
    </source>
</evidence>